<reference evidence="9 10" key="1">
    <citation type="journal article" date="2021" name="Nat. Commun.">
        <title>Incipient diploidization of the medicinal plant Perilla within 10,000 years.</title>
        <authorList>
            <person name="Zhang Y."/>
            <person name="Shen Q."/>
            <person name="Leng L."/>
            <person name="Zhang D."/>
            <person name="Chen S."/>
            <person name="Shi Y."/>
            <person name="Ning Z."/>
            <person name="Chen S."/>
        </authorList>
    </citation>
    <scope>NUCLEOTIDE SEQUENCE [LARGE SCALE GENOMIC DNA]</scope>
    <source>
        <strain evidence="10">cv. PC099</strain>
    </source>
</reference>
<dbReference type="PANTHER" id="PTHR32285">
    <property type="entry name" value="PROTEIN TRICHOME BIREFRINGENCE-LIKE 9-RELATED"/>
    <property type="match status" value="1"/>
</dbReference>
<evidence type="ECO:0000256" key="2">
    <source>
        <dbReference type="ARBA" id="ARBA00007727"/>
    </source>
</evidence>
<dbReference type="AlphaFoldDB" id="A0AAD4PFU5"/>
<name>A0AAD4PFU5_PERFH</name>
<evidence type="ECO:0000259" key="7">
    <source>
        <dbReference type="Pfam" id="PF13839"/>
    </source>
</evidence>
<comment type="caution">
    <text evidence="9">The sequence shown here is derived from an EMBL/GenBank/DDBJ whole genome shotgun (WGS) entry which is preliminary data.</text>
</comment>
<keyword evidence="6" id="KW-0472">Membrane</keyword>
<sequence>MSSNVTLLKMNKKTNLEKLIFRFKSHFVAAFFLIAFFTTTVYLTVDNGGIVKEQESQQEHLSALQEYRETRKERDENVNHVVSANKTTVTTRCDLSSGRWIYDNVSRPLYEEGQCPFTNDDFACEKHGRKDVEYQKWRWQPHDCDLPRVTSIESHARHWTDADILIFDSFMWWLEPTMTLLWGSFGSSDAIYKRVEMRPRRYEMALNTWSDWLEFNINRTKTNLFFVSLSPFHSFGESWDDRSYCYSETEPVLKDEYWGIATDREMMSVAESILHKLETRGLNITYLNITNLSDYRKDAHLSIYRKFYEPLSEEQLSNPISYSDCIHWCLPGVPDVWNEIFYYYIIDS</sequence>
<keyword evidence="5" id="KW-1133">Transmembrane helix</keyword>
<keyword evidence="4" id="KW-0735">Signal-anchor</keyword>
<dbReference type="GO" id="GO:0016020">
    <property type="term" value="C:membrane"/>
    <property type="evidence" value="ECO:0007669"/>
    <property type="project" value="UniProtKB-SubCell"/>
</dbReference>
<dbReference type="EMBL" id="SDAM02000017">
    <property type="protein sequence ID" value="KAH6837671.1"/>
    <property type="molecule type" value="Genomic_DNA"/>
</dbReference>
<evidence type="ECO:0000256" key="5">
    <source>
        <dbReference type="ARBA" id="ARBA00022989"/>
    </source>
</evidence>
<evidence type="ECO:0000256" key="1">
    <source>
        <dbReference type="ARBA" id="ARBA00004167"/>
    </source>
</evidence>
<protein>
    <submittedName>
        <fullName evidence="9">TRICHOME BIREFRINGENCE-LIKE 34</fullName>
    </submittedName>
</protein>
<evidence type="ECO:0000256" key="4">
    <source>
        <dbReference type="ARBA" id="ARBA00022968"/>
    </source>
</evidence>
<dbReference type="InterPro" id="IPR025846">
    <property type="entry name" value="TBL_N"/>
</dbReference>
<evidence type="ECO:0000259" key="8">
    <source>
        <dbReference type="Pfam" id="PF14416"/>
    </source>
</evidence>
<keyword evidence="3" id="KW-0812">Transmembrane</keyword>
<proteinExistence type="inferred from homology"/>
<keyword evidence="10" id="KW-1185">Reference proteome</keyword>
<dbReference type="PANTHER" id="PTHR32285:SF239">
    <property type="entry name" value="PROTEIN TRICHOME BIREFRINGENCE-LIKE 34"/>
    <property type="match status" value="1"/>
</dbReference>
<dbReference type="InterPro" id="IPR026057">
    <property type="entry name" value="TBL_C"/>
</dbReference>
<dbReference type="GO" id="GO:0005794">
    <property type="term" value="C:Golgi apparatus"/>
    <property type="evidence" value="ECO:0007669"/>
    <property type="project" value="TreeGrafter"/>
</dbReference>
<evidence type="ECO:0000313" key="10">
    <source>
        <dbReference type="Proteomes" id="UP001190926"/>
    </source>
</evidence>
<feature type="domain" description="Trichome birefringence-like N-terminal" evidence="8">
    <location>
        <begin position="92"/>
        <end position="145"/>
    </location>
</feature>
<evidence type="ECO:0000256" key="3">
    <source>
        <dbReference type="ARBA" id="ARBA00022692"/>
    </source>
</evidence>
<dbReference type="Proteomes" id="UP001190926">
    <property type="component" value="Unassembled WGS sequence"/>
</dbReference>
<dbReference type="Pfam" id="PF14416">
    <property type="entry name" value="PMR5N"/>
    <property type="match status" value="1"/>
</dbReference>
<dbReference type="GO" id="GO:0016413">
    <property type="term" value="F:O-acetyltransferase activity"/>
    <property type="evidence" value="ECO:0007669"/>
    <property type="project" value="InterPro"/>
</dbReference>
<gene>
    <name evidence="9" type="ORF">C2S53_019869</name>
</gene>
<comment type="subcellular location">
    <subcellularLocation>
        <location evidence="1">Membrane</location>
        <topology evidence="1">Single-pass membrane protein</topology>
    </subcellularLocation>
</comment>
<organism evidence="9 10">
    <name type="scientific">Perilla frutescens var. hirtella</name>
    <name type="common">Perilla citriodora</name>
    <name type="synonym">Perilla setoyensis</name>
    <dbReference type="NCBI Taxonomy" id="608512"/>
    <lineage>
        <taxon>Eukaryota</taxon>
        <taxon>Viridiplantae</taxon>
        <taxon>Streptophyta</taxon>
        <taxon>Embryophyta</taxon>
        <taxon>Tracheophyta</taxon>
        <taxon>Spermatophyta</taxon>
        <taxon>Magnoliopsida</taxon>
        <taxon>eudicotyledons</taxon>
        <taxon>Gunneridae</taxon>
        <taxon>Pentapetalae</taxon>
        <taxon>asterids</taxon>
        <taxon>lamiids</taxon>
        <taxon>Lamiales</taxon>
        <taxon>Lamiaceae</taxon>
        <taxon>Nepetoideae</taxon>
        <taxon>Elsholtzieae</taxon>
        <taxon>Perilla</taxon>
    </lineage>
</organism>
<dbReference type="Pfam" id="PF13839">
    <property type="entry name" value="PC-Esterase"/>
    <property type="match status" value="1"/>
</dbReference>
<evidence type="ECO:0000313" key="9">
    <source>
        <dbReference type="EMBL" id="KAH6837671.1"/>
    </source>
</evidence>
<accession>A0AAD4PFU5</accession>
<comment type="similarity">
    <text evidence="2">Belongs to the PC-esterase family. TBL subfamily.</text>
</comment>
<dbReference type="InterPro" id="IPR029962">
    <property type="entry name" value="TBL"/>
</dbReference>
<feature type="domain" description="Trichome birefringence-like C-terminal" evidence="7">
    <location>
        <begin position="149"/>
        <end position="343"/>
    </location>
</feature>
<evidence type="ECO:0000256" key="6">
    <source>
        <dbReference type="ARBA" id="ARBA00023136"/>
    </source>
</evidence>